<feature type="domain" description="Major facilitator superfamily (MFS) profile" evidence="6">
    <location>
        <begin position="94"/>
        <end position="521"/>
    </location>
</feature>
<dbReference type="InterPro" id="IPR036259">
    <property type="entry name" value="MFS_trans_sf"/>
</dbReference>
<dbReference type="PANTHER" id="PTHR23514:SF6">
    <property type="entry name" value="MAJOR FACILITATOR SUPERFAMILY (MFS) PROFILE DOMAIN-CONTAINING PROTEIN"/>
    <property type="match status" value="1"/>
</dbReference>
<name>A0A1L0DA30_9ASCO</name>
<dbReference type="GO" id="GO:0022857">
    <property type="term" value="F:transmembrane transporter activity"/>
    <property type="evidence" value="ECO:0007669"/>
    <property type="project" value="InterPro"/>
</dbReference>
<dbReference type="EMBL" id="LT635758">
    <property type="protein sequence ID" value="SGZ52840.1"/>
    <property type="molecule type" value="Genomic_DNA"/>
</dbReference>
<dbReference type="InterPro" id="IPR051788">
    <property type="entry name" value="MFS_Transporter"/>
</dbReference>
<proteinExistence type="predicted"/>
<feature type="transmembrane region" description="Helical" evidence="5">
    <location>
        <begin position="464"/>
        <end position="489"/>
    </location>
</feature>
<keyword evidence="2 5" id="KW-0812">Transmembrane</keyword>
<dbReference type="OrthoDB" id="413079at2759"/>
<feature type="transmembrane region" description="Helical" evidence="5">
    <location>
        <begin position="125"/>
        <end position="147"/>
    </location>
</feature>
<dbReference type="InterPro" id="IPR020846">
    <property type="entry name" value="MFS_dom"/>
</dbReference>
<evidence type="ECO:0000256" key="5">
    <source>
        <dbReference type="SAM" id="Phobius"/>
    </source>
</evidence>
<feature type="transmembrane region" description="Helical" evidence="5">
    <location>
        <begin position="407"/>
        <end position="424"/>
    </location>
</feature>
<dbReference type="Proteomes" id="UP000182259">
    <property type="component" value="Chromosome I"/>
</dbReference>
<dbReference type="PANTHER" id="PTHR23514">
    <property type="entry name" value="BYPASS OF STOP CODON PROTEIN 6"/>
    <property type="match status" value="1"/>
</dbReference>
<sequence>MPISRQDPAHIAETGPKSLVGKVKIGGRPYAISRPSNDDITNLRFTPQHQTVESLPNTLPNTPALTPVMSPVPLQQHDENLIMTASNPPKNLWRIIATCIWSVSGGFSDAAPGALLPFIESDYGISYAVVSLIWMLNAAGFILVAMFSHKIQPWLGKRKSILVGCLCSVVMYLLISSGGPFPLIVTGFFFGGIGLAIVLAQSNVFFSKLDKNSKYLAFMHGAYGVGATLSPLLATSMVNHGIKWHYFYLIALVLMLFNCINCWFAFGGADDDLKPWDHDDEAELLLANGDEAGLSPIDTPRVSEDGIGLQDLGTHITAVERESPAASKQTGAMMLALQNPITWLISLFVLCYQGSEVSLGGWIVSYLLDSRGANNSYGYVLSGFWGGLTLGRLVLTRPLHKYFGARRSIIVLTVLTIGAIVLTWTVANNIVLSVLVSLAGTMIGPTYPLMITIVSSMLPRKIQVVSLTIMTAFGSSGGAILPFLIGLGAEAVGTYVVLPVFIATYSVMLVIWLLLPNVESKGPIPDTKVRKFLHRVW</sequence>
<dbReference type="STRING" id="45354.A0A1L0DA30"/>
<feature type="transmembrane region" description="Helical" evidence="5">
    <location>
        <begin position="215"/>
        <end position="234"/>
    </location>
</feature>
<feature type="transmembrane region" description="Helical" evidence="5">
    <location>
        <begin position="495"/>
        <end position="515"/>
    </location>
</feature>
<feature type="transmembrane region" description="Helical" evidence="5">
    <location>
        <begin position="376"/>
        <end position="395"/>
    </location>
</feature>
<dbReference type="FunFam" id="1.20.1250.20:FF:000308">
    <property type="entry name" value="MFS efflux transporter"/>
    <property type="match status" value="1"/>
</dbReference>
<accession>A0A1L0DA30</accession>
<evidence type="ECO:0000256" key="3">
    <source>
        <dbReference type="ARBA" id="ARBA00022989"/>
    </source>
</evidence>
<evidence type="ECO:0000259" key="6">
    <source>
        <dbReference type="PROSITE" id="PS50850"/>
    </source>
</evidence>
<evidence type="ECO:0000313" key="7">
    <source>
        <dbReference type="EMBL" id="SGZ48258.1"/>
    </source>
</evidence>
<evidence type="ECO:0000256" key="4">
    <source>
        <dbReference type="ARBA" id="ARBA00023136"/>
    </source>
</evidence>
<comment type="subcellular location">
    <subcellularLocation>
        <location evidence="1">Membrane</location>
        <topology evidence="1">Multi-pass membrane protein</topology>
    </subcellularLocation>
</comment>
<evidence type="ECO:0000313" key="10">
    <source>
        <dbReference type="Proteomes" id="UP000182334"/>
    </source>
</evidence>
<dbReference type="SUPFAM" id="SSF103473">
    <property type="entry name" value="MFS general substrate transporter"/>
    <property type="match status" value="1"/>
</dbReference>
<protein>
    <submittedName>
        <fullName evidence="7">CIC11C00000001337</fullName>
    </submittedName>
    <submittedName>
        <fullName evidence="8">CIC11C00000002996</fullName>
    </submittedName>
</protein>
<feature type="transmembrane region" description="Helical" evidence="5">
    <location>
        <begin position="430"/>
        <end position="452"/>
    </location>
</feature>
<dbReference type="PROSITE" id="PS50850">
    <property type="entry name" value="MFS"/>
    <property type="match status" value="1"/>
</dbReference>
<evidence type="ECO:0000313" key="9">
    <source>
        <dbReference type="Proteomes" id="UP000182259"/>
    </source>
</evidence>
<gene>
    <name evidence="7" type="ORF">SAMEA4029009_CIC11G00000001337</name>
    <name evidence="8" type="ORF">SAMEA4029010_CIC11G00000002996</name>
</gene>
<feature type="transmembrane region" description="Helical" evidence="5">
    <location>
        <begin position="341"/>
        <end position="364"/>
    </location>
</feature>
<evidence type="ECO:0000256" key="1">
    <source>
        <dbReference type="ARBA" id="ARBA00004141"/>
    </source>
</evidence>
<dbReference type="InterPro" id="IPR011701">
    <property type="entry name" value="MFS"/>
</dbReference>
<dbReference type="Gene3D" id="1.20.1250.20">
    <property type="entry name" value="MFS general substrate transporter like domains"/>
    <property type="match status" value="1"/>
</dbReference>
<evidence type="ECO:0000256" key="2">
    <source>
        <dbReference type="ARBA" id="ARBA00022692"/>
    </source>
</evidence>
<dbReference type="Pfam" id="PF07690">
    <property type="entry name" value="MFS_1"/>
    <property type="match status" value="1"/>
</dbReference>
<keyword evidence="4 5" id="KW-0472">Membrane</keyword>
<evidence type="ECO:0000313" key="8">
    <source>
        <dbReference type="EMBL" id="SGZ52840.1"/>
    </source>
</evidence>
<keyword evidence="3 5" id="KW-1133">Transmembrane helix</keyword>
<keyword evidence="10" id="KW-1185">Reference proteome</keyword>
<reference evidence="9 10" key="1">
    <citation type="submission" date="2016-10" db="EMBL/GenBank/DDBJ databases">
        <authorList>
            <person name="de Groot N.N."/>
        </authorList>
    </citation>
    <scope>NUCLEOTIDE SEQUENCE [LARGE SCALE GENOMIC DNA]</scope>
    <source>
        <strain evidence="8 10">CBS 141442</strain>
        <strain evidence="7 9">PYCC 4715</strain>
    </source>
</reference>
<dbReference type="GO" id="GO:0016020">
    <property type="term" value="C:membrane"/>
    <property type="evidence" value="ECO:0007669"/>
    <property type="project" value="UniProtKB-SubCell"/>
</dbReference>
<feature type="transmembrane region" description="Helical" evidence="5">
    <location>
        <begin position="181"/>
        <end position="206"/>
    </location>
</feature>
<feature type="transmembrane region" description="Helical" evidence="5">
    <location>
        <begin position="246"/>
        <end position="266"/>
    </location>
</feature>
<dbReference type="FunFam" id="1.20.1250.20:FF:000286">
    <property type="entry name" value="MFS efflux transporter"/>
    <property type="match status" value="1"/>
</dbReference>
<feature type="transmembrane region" description="Helical" evidence="5">
    <location>
        <begin position="159"/>
        <end position="175"/>
    </location>
</feature>
<dbReference type="EMBL" id="LT635764">
    <property type="protein sequence ID" value="SGZ48258.1"/>
    <property type="molecule type" value="Genomic_DNA"/>
</dbReference>
<organism evidence="8 10">
    <name type="scientific">Sungouiella intermedia</name>
    <dbReference type="NCBI Taxonomy" id="45354"/>
    <lineage>
        <taxon>Eukaryota</taxon>
        <taxon>Fungi</taxon>
        <taxon>Dikarya</taxon>
        <taxon>Ascomycota</taxon>
        <taxon>Saccharomycotina</taxon>
        <taxon>Pichiomycetes</taxon>
        <taxon>Metschnikowiaceae</taxon>
        <taxon>Sungouiella</taxon>
    </lineage>
</organism>
<dbReference type="AlphaFoldDB" id="A0A1L0DA30"/>
<dbReference type="Proteomes" id="UP000182334">
    <property type="component" value="Chromosome III"/>
</dbReference>